<dbReference type="CDD" id="cd07153">
    <property type="entry name" value="Fur_like"/>
    <property type="match status" value="1"/>
</dbReference>
<evidence type="ECO:0000313" key="13">
    <source>
        <dbReference type="EMBL" id="GLI91312.1"/>
    </source>
</evidence>
<dbReference type="NCBIfam" id="NF045678">
    <property type="entry name" value="TransRegIrrA"/>
    <property type="match status" value="1"/>
</dbReference>
<comment type="similarity">
    <text evidence="2 11">Belongs to the Fur family.</text>
</comment>
<keyword evidence="11" id="KW-0408">Iron</keyword>
<dbReference type="Pfam" id="PF01475">
    <property type="entry name" value="FUR"/>
    <property type="match status" value="1"/>
</dbReference>
<evidence type="ECO:0000256" key="12">
    <source>
        <dbReference type="SAM" id="MobiDB-lite"/>
    </source>
</evidence>
<evidence type="ECO:0000256" key="1">
    <source>
        <dbReference type="ARBA" id="ARBA00004496"/>
    </source>
</evidence>
<evidence type="ECO:0000256" key="10">
    <source>
        <dbReference type="ARBA" id="ARBA00023163"/>
    </source>
</evidence>
<sequence>MSRPPMDAFLNRPPSPDCPTPRKTVHEMLVAAGLRPTRQRMALGELLFRGCDRHVTAERLFDEAVAARLSVSLATVYNTLHQFTDAGLLREIAVDGTRVYFDTNVHDHHHFLIEEDGELHDIPGTNVTVANLPTPPEGLRIDRVDVVVRLRRDDDRQG</sequence>
<reference evidence="13" key="1">
    <citation type="journal article" date="2023" name="Int. J. Syst. Evol. Microbiol.">
        <title>Methylocystis iwaonis sp. nov., a type II methane-oxidizing bacterium from surface soil of a rice paddy field in Japan, and emended description of the genus Methylocystis (ex Whittenbury et al. 1970) Bowman et al. 1993.</title>
        <authorList>
            <person name="Kaise H."/>
            <person name="Sawadogo J.B."/>
            <person name="Alam M.S."/>
            <person name="Ueno C."/>
            <person name="Dianou D."/>
            <person name="Shinjo R."/>
            <person name="Asakawa S."/>
        </authorList>
    </citation>
    <scope>NUCLEOTIDE SEQUENCE</scope>
    <source>
        <strain evidence="13">LMG27198</strain>
    </source>
</reference>
<dbReference type="GO" id="GO:0005737">
    <property type="term" value="C:cytoplasm"/>
    <property type="evidence" value="ECO:0007669"/>
    <property type="project" value="UniProtKB-SubCell"/>
</dbReference>
<accession>A0A9W6LQD0</accession>
<dbReference type="FunFam" id="1.10.10.10:FF:000007">
    <property type="entry name" value="Ferric uptake regulation protein"/>
    <property type="match status" value="1"/>
</dbReference>
<evidence type="ECO:0000256" key="6">
    <source>
        <dbReference type="ARBA" id="ARBA00022723"/>
    </source>
</evidence>
<dbReference type="EMBL" id="BSEC01000001">
    <property type="protein sequence ID" value="GLI91312.1"/>
    <property type="molecule type" value="Genomic_DNA"/>
</dbReference>
<dbReference type="Gene3D" id="1.10.10.10">
    <property type="entry name" value="Winged helix-like DNA-binding domain superfamily/Winged helix DNA-binding domain"/>
    <property type="match status" value="1"/>
</dbReference>
<dbReference type="GO" id="GO:0000976">
    <property type="term" value="F:transcription cis-regulatory region binding"/>
    <property type="evidence" value="ECO:0007669"/>
    <property type="project" value="TreeGrafter"/>
</dbReference>
<keyword evidence="6 11" id="KW-0479">Metal-binding</keyword>
<comment type="subcellular location">
    <subcellularLocation>
        <location evidence="1 11">Cytoplasm</location>
    </subcellularLocation>
</comment>
<proteinExistence type="inferred from homology"/>
<dbReference type="InterPro" id="IPR036388">
    <property type="entry name" value="WH-like_DNA-bd_sf"/>
</dbReference>
<keyword evidence="5 11" id="KW-0678">Repressor</keyword>
<dbReference type="PANTHER" id="PTHR33202">
    <property type="entry name" value="ZINC UPTAKE REGULATION PROTEIN"/>
    <property type="match status" value="1"/>
</dbReference>
<dbReference type="Proteomes" id="UP001144323">
    <property type="component" value="Unassembled WGS sequence"/>
</dbReference>
<dbReference type="PANTHER" id="PTHR33202:SF7">
    <property type="entry name" value="FERRIC UPTAKE REGULATION PROTEIN"/>
    <property type="match status" value="1"/>
</dbReference>
<gene>
    <name evidence="11" type="primary">fur</name>
    <name evidence="13" type="ORF">LMG27198_03040</name>
</gene>
<dbReference type="GO" id="GO:1900376">
    <property type="term" value="P:regulation of secondary metabolite biosynthetic process"/>
    <property type="evidence" value="ECO:0007669"/>
    <property type="project" value="TreeGrafter"/>
</dbReference>
<dbReference type="InterPro" id="IPR036390">
    <property type="entry name" value="WH_DNA-bd_sf"/>
</dbReference>
<evidence type="ECO:0000256" key="11">
    <source>
        <dbReference type="RuleBase" id="RU364037"/>
    </source>
</evidence>
<evidence type="ECO:0000256" key="8">
    <source>
        <dbReference type="ARBA" id="ARBA00023015"/>
    </source>
</evidence>
<protein>
    <recommendedName>
        <fullName evidence="3 11">Ferric uptake regulation protein</fullName>
    </recommendedName>
</protein>
<evidence type="ECO:0000256" key="7">
    <source>
        <dbReference type="ARBA" id="ARBA00022833"/>
    </source>
</evidence>
<keyword evidence="4 11" id="KW-0963">Cytoplasm</keyword>
<keyword evidence="14" id="KW-1185">Reference proteome</keyword>
<keyword evidence="9 11" id="KW-0238">DNA-binding</keyword>
<comment type="subunit">
    <text evidence="11">Homodimer.</text>
</comment>
<evidence type="ECO:0000256" key="2">
    <source>
        <dbReference type="ARBA" id="ARBA00007957"/>
    </source>
</evidence>
<comment type="caution">
    <text evidence="13">The sequence shown here is derived from an EMBL/GenBank/DDBJ whole genome shotgun (WGS) entry which is preliminary data.</text>
</comment>
<dbReference type="GO" id="GO:0003700">
    <property type="term" value="F:DNA-binding transcription factor activity"/>
    <property type="evidence" value="ECO:0007669"/>
    <property type="project" value="UniProtKB-UniRule"/>
</dbReference>
<evidence type="ECO:0000256" key="9">
    <source>
        <dbReference type="ARBA" id="ARBA00023125"/>
    </source>
</evidence>
<evidence type="ECO:0000256" key="5">
    <source>
        <dbReference type="ARBA" id="ARBA00022491"/>
    </source>
</evidence>
<keyword evidence="7 11" id="KW-0862">Zinc</keyword>
<dbReference type="InterPro" id="IPR002481">
    <property type="entry name" value="FUR"/>
</dbReference>
<dbReference type="GO" id="GO:0045892">
    <property type="term" value="P:negative regulation of DNA-templated transcription"/>
    <property type="evidence" value="ECO:0007669"/>
    <property type="project" value="TreeGrafter"/>
</dbReference>
<feature type="region of interest" description="Disordered" evidence="12">
    <location>
        <begin position="1"/>
        <end position="21"/>
    </location>
</feature>
<dbReference type="RefSeq" id="WP_349775535.1">
    <property type="nucleotide sequence ID" value="NZ_BSEC01000001.1"/>
</dbReference>
<keyword evidence="10 11" id="KW-0804">Transcription</keyword>
<organism evidence="13 14">
    <name type="scientific">Methylocystis echinoides</name>
    <dbReference type="NCBI Taxonomy" id="29468"/>
    <lineage>
        <taxon>Bacteria</taxon>
        <taxon>Pseudomonadati</taxon>
        <taxon>Pseudomonadota</taxon>
        <taxon>Alphaproteobacteria</taxon>
        <taxon>Hyphomicrobiales</taxon>
        <taxon>Methylocystaceae</taxon>
        <taxon>Methylocystis</taxon>
    </lineage>
</organism>
<dbReference type="NCBIfam" id="NF045677">
    <property type="entry name" value="FeRespRegIrr"/>
    <property type="match status" value="1"/>
</dbReference>
<evidence type="ECO:0000313" key="14">
    <source>
        <dbReference type="Proteomes" id="UP001144323"/>
    </source>
</evidence>
<dbReference type="SUPFAM" id="SSF46785">
    <property type="entry name" value="Winged helix' DNA-binding domain"/>
    <property type="match status" value="1"/>
</dbReference>
<evidence type="ECO:0000256" key="3">
    <source>
        <dbReference type="ARBA" id="ARBA00020910"/>
    </source>
</evidence>
<evidence type="ECO:0000256" key="4">
    <source>
        <dbReference type="ARBA" id="ARBA00022490"/>
    </source>
</evidence>
<name>A0A9W6LQD0_9HYPH</name>
<dbReference type="AlphaFoldDB" id="A0A9W6LQD0"/>
<dbReference type="GO" id="GO:0008270">
    <property type="term" value="F:zinc ion binding"/>
    <property type="evidence" value="ECO:0007669"/>
    <property type="project" value="TreeGrafter"/>
</dbReference>
<keyword evidence="8 11" id="KW-0805">Transcription regulation</keyword>